<dbReference type="GO" id="GO:0008270">
    <property type="term" value="F:zinc ion binding"/>
    <property type="evidence" value="ECO:0007669"/>
    <property type="project" value="UniProtKB-KW"/>
</dbReference>
<proteinExistence type="predicted"/>
<evidence type="ECO:0000256" key="3">
    <source>
        <dbReference type="ARBA" id="ARBA00022833"/>
    </source>
</evidence>
<evidence type="ECO:0000256" key="4">
    <source>
        <dbReference type="ARBA" id="ARBA00023125"/>
    </source>
</evidence>
<comment type="caution">
    <text evidence="8">The sequence shown here is derived from an EMBL/GenBank/DDBJ whole genome shotgun (WGS) entry which is preliminary data.</text>
</comment>
<evidence type="ECO:0000256" key="5">
    <source>
        <dbReference type="PROSITE-ProRule" id="PRU00309"/>
    </source>
</evidence>
<accession>A0A9Q0Y904</accession>
<evidence type="ECO:0000256" key="6">
    <source>
        <dbReference type="SAM" id="MobiDB-lite"/>
    </source>
</evidence>
<dbReference type="AlphaFoldDB" id="A0A9Q0Y904"/>
<dbReference type="SMART" id="SM00692">
    <property type="entry name" value="DM3"/>
    <property type="match status" value="1"/>
</dbReference>
<dbReference type="PANTHER" id="PTHR31751">
    <property type="entry name" value="SI:CH211-108C17.2-RELATED-RELATED"/>
    <property type="match status" value="1"/>
</dbReference>
<keyword evidence="2 5" id="KW-0863">Zinc-finger</keyword>
<dbReference type="Proteomes" id="UP001152320">
    <property type="component" value="Unassembled WGS sequence"/>
</dbReference>
<dbReference type="InterPro" id="IPR038441">
    <property type="entry name" value="THAP_Znf_sf"/>
</dbReference>
<protein>
    <submittedName>
        <fullName evidence="8">THAP domain-containing protein 10</fullName>
    </submittedName>
</protein>
<evidence type="ECO:0000256" key="1">
    <source>
        <dbReference type="ARBA" id="ARBA00022723"/>
    </source>
</evidence>
<feature type="domain" description="THAP-type" evidence="7">
    <location>
        <begin position="1"/>
        <end position="90"/>
    </location>
</feature>
<feature type="compositionally biased region" description="Low complexity" evidence="6">
    <location>
        <begin position="330"/>
        <end position="340"/>
    </location>
</feature>
<gene>
    <name evidence="8" type="ORF">HOLleu_44187</name>
</gene>
<dbReference type="Pfam" id="PF05485">
    <property type="entry name" value="THAP"/>
    <property type="match status" value="1"/>
</dbReference>
<evidence type="ECO:0000259" key="7">
    <source>
        <dbReference type="PROSITE" id="PS50950"/>
    </source>
</evidence>
<sequence length="601" mass="67186">MPNRCVVGKCSNTTQDGFTLHTFPKDEKTRRLWTRFVQTTRADFKTPSATSVICNGHFTPDCYDPSVELKRKLGISCRLEVLPGKVPTLKLVPTRVPAATEPEETVPTRKESVTSGAGPSDSGSSTSSSSVARATTLGSSDTARQTPNVRPTFSLSPQIVGPEPSQKPSTIPKVPKPPEDEAGPSKRRRLASEKRARKKTVEEMLETYTKESEPVADSQEVEAFEEDPEVILPSQNVTRSAQTEVTVLPTPVKKRSKRLQCYGTGINKGTQTDAEQTVIKTTVESEVQCNLLNTPEDEHQQQEERDDDFRESSPVPEDPADVDYKPPSDESPSSESEMYSSDTEDKKLWAEDKFIVFQSCLLSLFTICLNCYHSTSAAITVVIGTMVSIKQTCSSCSWERTWHSQPFIRNTPAGNFLLSGAILFAGASPTKTLRVFSHMGCKVHQLRTFFKHQTDFLHPAIVKVWEKMQHQFICHLMSLDKPLILGGDARSDSPGHTAKFGSYTLMELNTNKILNISLVQKNEVSSSNAMELEGLKRTMKWFLEVATMAGLETDCIITDRHLQVAKWIRENLARYNIKHYYDVWHIAKCEQSSIIIFPMQK</sequence>
<dbReference type="SMART" id="SM00980">
    <property type="entry name" value="THAP"/>
    <property type="match status" value="1"/>
</dbReference>
<dbReference type="PANTHER" id="PTHR31751:SF42">
    <property type="entry name" value="PROTEIN CBG10204"/>
    <property type="match status" value="1"/>
</dbReference>
<feature type="region of interest" description="Disordered" evidence="6">
    <location>
        <begin position="293"/>
        <end position="340"/>
    </location>
</feature>
<feature type="compositionally biased region" description="Acidic residues" evidence="6">
    <location>
        <begin position="219"/>
        <end position="229"/>
    </location>
</feature>
<keyword evidence="1" id="KW-0479">Metal-binding</keyword>
<evidence type="ECO:0000256" key="2">
    <source>
        <dbReference type="ARBA" id="ARBA00022771"/>
    </source>
</evidence>
<dbReference type="Gene3D" id="6.20.210.20">
    <property type="entry name" value="THAP domain"/>
    <property type="match status" value="1"/>
</dbReference>
<organism evidence="8 9">
    <name type="scientific">Holothuria leucospilota</name>
    <name type="common">Black long sea cucumber</name>
    <name type="synonym">Mertensiothuria leucospilota</name>
    <dbReference type="NCBI Taxonomy" id="206669"/>
    <lineage>
        <taxon>Eukaryota</taxon>
        <taxon>Metazoa</taxon>
        <taxon>Echinodermata</taxon>
        <taxon>Eleutherozoa</taxon>
        <taxon>Echinozoa</taxon>
        <taxon>Holothuroidea</taxon>
        <taxon>Aspidochirotacea</taxon>
        <taxon>Aspidochirotida</taxon>
        <taxon>Holothuriidae</taxon>
        <taxon>Holothuria</taxon>
    </lineage>
</organism>
<reference evidence="8" key="1">
    <citation type="submission" date="2021-10" db="EMBL/GenBank/DDBJ databases">
        <title>Tropical sea cucumber genome reveals ecological adaptation and Cuvierian tubules defense mechanism.</title>
        <authorList>
            <person name="Chen T."/>
        </authorList>
    </citation>
    <scope>NUCLEOTIDE SEQUENCE</scope>
    <source>
        <strain evidence="8">Nanhai2018</strain>
        <tissue evidence="8">Muscle</tissue>
    </source>
</reference>
<dbReference type="EMBL" id="JAIZAY010000696">
    <property type="protein sequence ID" value="KAJ8018038.1"/>
    <property type="molecule type" value="Genomic_DNA"/>
</dbReference>
<feature type="compositionally biased region" description="Polar residues" evidence="6">
    <location>
        <begin position="137"/>
        <end position="157"/>
    </location>
</feature>
<feature type="region of interest" description="Disordered" evidence="6">
    <location>
        <begin position="93"/>
        <end position="237"/>
    </location>
</feature>
<dbReference type="SUPFAM" id="SSF57716">
    <property type="entry name" value="Glucocorticoid receptor-like (DNA-binding domain)"/>
    <property type="match status" value="1"/>
</dbReference>
<dbReference type="InterPro" id="IPR006612">
    <property type="entry name" value="THAP_Znf"/>
</dbReference>
<name>A0A9Q0Y904_HOLLE</name>
<keyword evidence="3" id="KW-0862">Zinc</keyword>
<evidence type="ECO:0000313" key="9">
    <source>
        <dbReference type="Proteomes" id="UP001152320"/>
    </source>
</evidence>
<evidence type="ECO:0000313" key="8">
    <source>
        <dbReference type="EMBL" id="KAJ8018038.1"/>
    </source>
</evidence>
<feature type="compositionally biased region" description="Basic and acidic residues" evidence="6">
    <location>
        <begin position="190"/>
        <end position="213"/>
    </location>
</feature>
<feature type="compositionally biased region" description="Basic and acidic residues" evidence="6">
    <location>
        <begin position="296"/>
        <end position="311"/>
    </location>
</feature>
<dbReference type="PROSITE" id="PS50950">
    <property type="entry name" value="ZF_THAP"/>
    <property type="match status" value="1"/>
</dbReference>
<keyword evidence="4 5" id="KW-0238">DNA-binding</keyword>
<feature type="compositionally biased region" description="Low complexity" evidence="6">
    <location>
        <begin position="114"/>
        <end position="136"/>
    </location>
</feature>
<keyword evidence="9" id="KW-1185">Reference proteome</keyword>
<dbReference type="OrthoDB" id="5967653at2759"/>
<dbReference type="GO" id="GO:0003677">
    <property type="term" value="F:DNA binding"/>
    <property type="evidence" value="ECO:0007669"/>
    <property type="project" value="UniProtKB-UniRule"/>
</dbReference>